<feature type="transmembrane region" description="Helical" evidence="8">
    <location>
        <begin position="311"/>
        <end position="333"/>
    </location>
</feature>
<dbReference type="Gene3D" id="3.30.2010.10">
    <property type="entry name" value="Metalloproteases ('zincins'), catalytic domain"/>
    <property type="match status" value="1"/>
</dbReference>
<keyword evidence="1 6" id="KW-0645">Protease</keyword>
<evidence type="ECO:0000256" key="6">
    <source>
        <dbReference type="RuleBase" id="RU003983"/>
    </source>
</evidence>
<keyword evidence="5 6" id="KW-0482">Metalloprotease</keyword>
<feature type="transmembrane region" description="Helical" evidence="8">
    <location>
        <begin position="129"/>
        <end position="152"/>
    </location>
</feature>
<feature type="region of interest" description="Disordered" evidence="7">
    <location>
        <begin position="1"/>
        <end position="27"/>
    </location>
</feature>
<reference evidence="12" key="1">
    <citation type="submission" date="2022-12" db="EMBL/GenBank/DDBJ databases">
        <authorList>
            <person name="Mo P."/>
        </authorList>
    </citation>
    <scope>NUCLEOTIDE SEQUENCE [LARGE SCALE GENOMIC DNA]</scope>
    <source>
        <strain evidence="12">HUAS 3-15</strain>
    </source>
</reference>
<keyword evidence="8" id="KW-0472">Membrane</keyword>
<keyword evidence="2" id="KW-0479">Metal-binding</keyword>
<feature type="transmembrane region" description="Helical" evidence="8">
    <location>
        <begin position="270"/>
        <end position="291"/>
    </location>
</feature>
<keyword evidence="12" id="KW-1185">Reference proteome</keyword>
<keyword evidence="4 6" id="KW-0862">Zinc</keyword>
<evidence type="ECO:0000256" key="4">
    <source>
        <dbReference type="ARBA" id="ARBA00022833"/>
    </source>
</evidence>
<keyword evidence="8" id="KW-0812">Transmembrane</keyword>
<sequence>MNAPAPGPDATANATAEASAAATAAPDFTPAERARGRALRRAQLPWALGGRLAGLALTLVLGLTPAGAALVTATGRWFGGSRSAEVLAGAAALVLLGQALQLPFGAGVRTVRARYGLVTQGWAGWAMDAVRSLALTLLLVLPLVLGLFALTAWSPRHWWFLAAGAAALLTAALSFLHPLLIEPVFNRFTPMPAGELRTALLALAERDGVRVRDVLVADASRRTTALNAYVSGLGATRRIVAYDTLLSTAEPREVELVVAHELGHVKHRDLPIGTALGAVGAAVAVALLGLLTDWHPLLSAAGADDAADPRALPLLAALAALIGALSGPAQCAVSRRIEARADRHALELTGDVEQFAAMQRRLAVVNVSDVDPPWVLELLFATHPSATRRIAAARAWQAGRERRASTPAGGSATPPRTTPGKSVV</sequence>
<keyword evidence="3 6" id="KW-0378">Hydrolase</keyword>
<feature type="transmembrane region" description="Helical" evidence="8">
    <location>
        <begin position="86"/>
        <end position="108"/>
    </location>
</feature>
<feature type="transmembrane region" description="Helical" evidence="8">
    <location>
        <begin position="158"/>
        <end position="181"/>
    </location>
</feature>
<feature type="region of interest" description="Disordered" evidence="7">
    <location>
        <begin position="394"/>
        <end position="424"/>
    </location>
</feature>
<dbReference type="Pfam" id="PF16491">
    <property type="entry name" value="Peptidase_M48_N"/>
    <property type="match status" value="1"/>
</dbReference>
<organism evidence="11 12">
    <name type="scientific">Kitasatospora cathayae</name>
    <dbReference type="NCBI Taxonomy" id="3004092"/>
    <lineage>
        <taxon>Bacteria</taxon>
        <taxon>Bacillati</taxon>
        <taxon>Actinomycetota</taxon>
        <taxon>Actinomycetes</taxon>
        <taxon>Kitasatosporales</taxon>
        <taxon>Streptomycetaceae</taxon>
        <taxon>Kitasatospora</taxon>
    </lineage>
</organism>
<dbReference type="EMBL" id="CP115450">
    <property type="protein sequence ID" value="WBP86038.1"/>
    <property type="molecule type" value="Genomic_DNA"/>
</dbReference>
<proteinExistence type="inferred from homology"/>
<dbReference type="EC" id="3.4.24.-" evidence="11"/>
<comment type="similarity">
    <text evidence="6">Belongs to the peptidase M48 family.</text>
</comment>
<dbReference type="PANTHER" id="PTHR10120">
    <property type="entry name" value="CAAX PRENYL PROTEASE 1"/>
    <property type="match status" value="1"/>
</dbReference>
<evidence type="ECO:0000259" key="9">
    <source>
        <dbReference type="Pfam" id="PF01435"/>
    </source>
</evidence>
<accession>A0ABY7Q051</accession>
<dbReference type="Pfam" id="PF01435">
    <property type="entry name" value="Peptidase_M48"/>
    <property type="match status" value="1"/>
</dbReference>
<dbReference type="InterPro" id="IPR001915">
    <property type="entry name" value="Peptidase_M48"/>
</dbReference>
<evidence type="ECO:0000259" key="10">
    <source>
        <dbReference type="Pfam" id="PF16491"/>
    </source>
</evidence>
<evidence type="ECO:0000256" key="3">
    <source>
        <dbReference type="ARBA" id="ARBA00022801"/>
    </source>
</evidence>
<evidence type="ECO:0000256" key="5">
    <source>
        <dbReference type="ARBA" id="ARBA00023049"/>
    </source>
</evidence>
<name>A0ABY7Q051_9ACTN</name>
<protein>
    <submittedName>
        <fullName evidence="11">M48 family metalloprotease</fullName>
        <ecNumber evidence="11">3.4.24.-</ecNumber>
    </submittedName>
</protein>
<comment type="cofactor">
    <cofactor evidence="6">
        <name>Zn(2+)</name>
        <dbReference type="ChEBI" id="CHEBI:29105"/>
    </cofactor>
    <text evidence="6">Binds 1 zinc ion per subunit.</text>
</comment>
<evidence type="ECO:0000256" key="2">
    <source>
        <dbReference type="ARBA" id="ARBA00022723"/>
    </source>
</evidence>
<dbReference type="Proteomes" id="UP001212821">
    <property type="component" value="Chromosome"/>
</dbReference>
<dbReference type="RefSeq" id="WP_270142452.1">
    <property type="nucleotide sequence ID" value="NZ_CP115450.1"/>
</dbReference>
<feature type="domain" description="Peptidase M48" evidence="9">
    <location>
        <begin position="193"/>
        <end position="396"/>
    </location>
</feature>
<evidence type="ECO:0000256" key="1">
    <source>
        <dbReference type="ARBA" id="ARBA00022670"/>
    </source>
</evidence>
<feature type="transmembrane region" description="Helical" evidence="8">
    <location>
        <begin position="44"/>
        <end position="66"/>
    </location>
</feature>
<evidence type="ECO:0000256" key="8">
    <source>
        <dbReference type="SAM" id="Phobius"/>
    </source>
</evidence>
<evidence type="ECO:0000313" key="12">
    <source>
        <dbReference type="Proteomes" id="UP001212821"/>
    </source>
</evidence>
<keyword evidence="8" id="KW-1133">Transmembrane helix</keyword>
<evidence type="ECO:0000313" key="11">
    <source>
        <dbReference type="EMBL" id="WBP86038.1"/>
    </source>
</evidence>
<gene>
    <name evidence="11" type="ORF">O1G21_09440</name>
</gene>
<dbReference type="GO" id="GO:0008237">
    <property type="term" value="F:metallopeptidase activity"/>
    <property type="evidence" value="ECO:0007669"/>
    <property type="project" value="UniProtKB-KW"/>
</dbReference>
<dbReference type="InterPro" id="IPR032456">
    <property type="entry name" value="Peptidase_M48_N"/>
</dbReference>
<evidence type="ECO:0000256" key="7">
    <source>
        <dbReference type="SAM" id="MobiDB-lite"/>
    </source>
</evidence>
<feature type="domain" description="CAAX prenyl protease 1 N-terminal" evidence="10">
    <location>
        <begin position="34"/>
        <end position="187"/>
    </location>
</feature>
<feature type="compositionally biased region" description="Low complexity" evidence="7">
    <location>
        <begin position="10"/>
        <end position="25"/>
    </location>
</feature>